<dbReference type="EMBL" id="AP019823">
    <property type="protein sequence ID" value="BBM37690.1"/>
    <property type="molecule type" value="Genomic_DNA"/>
</dbReference>
<proteinExistence type="predicted"/>
<dbReference type="AlphaFoldDB" id="A0A510JEI8"/>
<feature type="region of interest" description="Disordered" evidence="1">
    <location>
        <begin position="163"/>
        <end position="189"/>
    </location>
</feature>
<dbReference type="RefSeq" id="WP_026745284.1">
    <property type="nucleotide sequence ID" value="NZ_AP019823.1"/>
</dbReference>
<feature type="compositionally biased region" description="Basic residues" evidence="1">
    <location>
        <begin position="178"/>
        <end position="189"/>
    </location>
</feature>
<sequence length="189" mass="21813">MVVKEGQIVRAMDLAKMLGVSDRHIRDLANENVVKKTAQGKYLLLESVRGYIEYLKSRNDADISLKDEKIKEETKRIIKDTEIKELKIKELKNQLHSADVIEKVMTDSLINMKGKLLSLSNKLAPQIIALDNLGEIQDVIQDGIFEALEELSEYNPEMFRSKNFVEDDEEEEMEVKNEKRKHGRPKKSQ</sequence>
<evidence type="ECO:0000313" key="2">
    <source>
        <dbReference type="EMBL" id="BBM37690.1"/>
    </source>
</evidence>
<dbReference type="KEGG" id="lhf:JCM16775_0380"/>
<gene>
    <name evidence="2" type="ORF">JCM16775_0380</name>
</gene>
<keyword evidence="3" id="KW-1185">Reference proteome</keyword>
<dbReference type="OrthoDB" id="1908546at2"/>
<protein>
    <recommendedName>
        <fullName evidence="4">Phage DNA packaging protein Nu1</fullName>
    </recommendedName>
</protein>
<dbReference type="Proteomes" id="UP000321892">
    <property type="component" value="Chromosome"/>
</dbReference>
<evidence type="ECO:0000313" key="3">
    <source>
        <dbReference type="Proteomes" id="UP000321892"/>
    </source>
</evidence>
<organism evidence="2 3">
    <name type="scientific">Leptotrichia hofstadii</name>
    <dbReference type="NCBI Taxonomy" id="157688"/>
    <lineage>
        <taxon>Bacteria</taxon>
        <taxon>Fusobacteriati</taxon>
        <taxon>Fusobacteriota</taxon>
        <taxon>Fusobacteriia</taxon>
        <taxon>Fusobacteriales</taxon>
        <taxon>Leptotrichiaceae</taxon>
        <taxon>Leptotrichia</taxon>
    </lineage>
</organism>
<reference evidence="2 3" key="1">
    <citation type="submission" date="2019-07" db="EMBL/GenBank/DDBJ databases">
        <title>Complete Genome Sequence of Leptotrichia hofstadii Strain JCM16775.</title>
        <authorList>
            <person name="Watanabe S."/>
            <person name="Cui L."/>
        </authorList>
    </citation>
    <scope>NUCLEOTIDE SEQUENCE [LARGE SCALE GENOMIC DNA]</scope>
    <source>
        <strain evidence="2 3">JCM16775</strain>
    </source>
</reference>
<evidence type="ECO:0000256" key="1">
    <source>
        <dbReference type="SAM" id="MobiDB-lite"/>
    </source>
</evidence>
<name>A0A510JEI8_9FUSO</name>
<evidence type="ECO:0008006" key="4">
    <source>
        <dbReference type="Google" id="ProtNLM"/>
    </source>
</evidence>
<accession>A0A510JEI8</accession>